<evidence type="ECO:0000313" key="2">
    <source>
        <dbReference type="Proteomes" id="UP000286806"/>
    </source>
</evidence>
<reference evidence="1 2" key="1">
    <citation type="journal article" date="2019" name="Front. Microbiol.">
        <title>Genomes of Neutrophilic Sulfur-Oxidizing Chemolithoautotrophs Representing 9 Proteobacterial Species From 8 Genera.</title>
        <authorList>
            <person name="Watanabe T."/>
            <person name="Kojima H."/>
            <person name="Umezawa K."/>
            <person name="Hori C."/>
            <person name="Takasuka T.E."/>
            <person name="Kato Y."/>
            <person name="Fukui M."/>
        </authorList>
    </citation>
    <scope>NUCLEOTIDE SEQUENCE [LARGE SCALE GENOMIC DNA]</scope>
    <source>
        <strain evidence="1 2">TTN</strain>
    </source>
</reference>
<evidence type="ECO:0000313" key="1">
    <source>
        <dbReference type="EMBL" id="GBL46317.1"/>
    </source>
</evidence>
<protein>
    <submittedName>
        <fullName evidence="1">Uncharacterized protein</fullName>
    </submittedName>
</protein>
<sequence length="37" mass="4342">MLRYASCDGQVWHYDELVKLQRGHAGLGNNLFNWLHV</sequence>
<organism evidence="1 2">
    <name type="scientific">Sulfuriferula multivorans</name>
    <dbReference type="NCBI Taxonomy" id="1559896"/>
    <lineage>
        <taxon>Bacteria</taxon>
        <taxon>Pseudomonadati</taxon>
        <taxon>Pseudomonadota</taxon>
        <taxon>Betaproteobacteria</taxon>
        <taxon>Nitrosomonadales</taxon>
        <taxon>Sulfuricellaceae</taxon>
        <taxon>Sulfuriferula</taxon>
    </lineage>
</organism>
<dbReference type="AlphaFoldDB" id="A0A401JFA0"/>
<dbReference type="Proteomes" id="UP000286806">
    <property type="component" value="Unassembled WGS sequence"/>
</dbReference>
<proteinExistence type="predicted"/>
<accession>A0A401JFA0</accession>
<keyword evidence="2" id="KW-1185">Reference proteome</keyword>
<dbReference type="EMBL" id="BGOW01000017">
    <property type="protein sequence ID" value="GBL46317.1"/>
    <property type="molecule type" value="Genomic_DNA"/>
</dbReference>
<name>A0A401JFA0_9PROT</name>
<comment type="caution">
    <text evidence="1">The sequence shown here is derived from an EMBL/GenBank/DDBJ whole genome shotgun (WGS) entry which is preliminary data.</text>
</comment>
<gene>
    <name evidence="1" type="ORF">SFMTTN_2130</name>
</gene>